<sequence length="103" mass="11765">MVWWRALANKSNFIFSRQEVCCVVGMGDYTGWAQARSFWLGDYTLSGKPSHLLVRQEVELVEQQLQNLLISRFTLFVTTLFLGGPMRIPPTQLSGDRNGFSYS</sequence>
<evidence type="ECO:0000313" key="1">
    <source>
        <dbReference type="EMBL" id="KUM51234.1"/>
    </source>
</evidence>
<gene>
    <name evidence="1" type="ORF">ABT39_MTgene1081</name>
</gene>
<proteinExistence type="predicted"/>
<protein>
    <submittedName>
        <fullName evidence="1">Uncharacterized protein</fullName>
    </submittedName>
</protein>
<name>A0A101M5G6_PICGL</name>
<reference evidence="1" key="1">
    <citation type="journal article" date="2015" name="Genome Biol. Evol.">
        <title>Organellar Genomes of White Spruce (Picea glauca): Assembly and Annotation.</title>
        <authorList>
            <person name="Jackman S.D."/>
            <person name="Warren R.L."/>
            <person name="Gibb E.A."/>
            <person name="Vandervalk B.P."/>
            <person name="Mohamadi H."/>
            <person name="Chu J."/>
            <person name="Raymond A."/>
            <person name="Pleasance S."/>
            <person name="Coope R."/>
            <person name="Wildung M.R."/>
            <person name="Ritland C.E."/>
            <person name="Bousquet J."/>
            <person name="Jones S.J."/>
            <person name="Bohlmann J."/>
            <person name="Birol I."/>
        </authorList>
    </citation>
    <scope>NUCLEOTIDE SEQUENCE [LARGE SCALE GENOMIC DNA]</scope>
    <source>
        <tissue evidence="1">Flushing bud</tissue>
    </source>
</reference>
<keyword evidence="1" id="KW-0496">Mitochondrion</keyword>
<dbReference type="EMBL" id="LKAM01000001">
    <property type="protein sequence ID" value="KUM51234.1"/>
    <property type="molecule type" value="Genomic_DNA"/>
</dbReference>
<comment type="caution">
    <text evidence="1">The sequence shown here is derived from an EMBL/GenBank/DDBJ whole genome shotgun (WGS) entry which is preliminary data.</text>
</comment>
<organism evidence="1">
    <name type="scientific">Picea glauca</name>
    <name type="common">White spruce</name>
    <name type="synonym">Pinus glauca</name>
    <dbReference type="NCBI Taxonomy" id="3330"/>
    <lineage>
        <taxon>Eukaryota</taxon>
        <taxon>Viridiplantae</taxon>
        <taxon>Streptophyta</taxon>
        <taxon>Embryophyta</taxon>
        <taxon>Tracheophyta</taxon>
        <taxon>Spermatophyta</taxon>
        <taxon>Pinopsida</taxon>
        <taxon>Pinidae</taxon>
        <taxon>Conifers I</taxon>
        <taxon>Pinales</taxon>
        <taxon>Pinaceae</taxon>
        <taxon>Picea</taxon>
    </lineage>
</organism>
<dbReference type="AlphaFoldDB" id="A0A101M5G6"/>
<accession>A0A101M5G6</accession>
<geneLocation type="mitochondrion" evidence="1"/>